<evidence type="ECO:0000313" key="3">
    <source>
        <dbReference type="Proteomes" id="UP001391051"/>
    </source>
</evidence>
<comment type="caution">
    <text evidence="2">The sequence shown here is derived from an EMBL/GenBank/DDBJ whole genome shotgun (WGS) entry which is preliminary data.</text>
</comment>
<dbReference type="Proteomes" id="UP001391051">
    <property type="component" value="Unassembled WGS sequence"/>
</dbReference>
<evidence type="ECO:0000313" key="2">
    <source>
        <dbReference type="EMBL" id="KAK7941501.1"/>
    </source>
</evidence>
<dbReference type="RefSeq" id="XP_066694253.1">
    <property type="nucleotide sequence ID" value="XM_066850110.1"/>
</dbReference>
<dbReference type="EMBL" id="JAQQWE010000009">
    <property type="protein sequence ID" value="KAK7941501.1"/>
    <property type="molecule type" value="Genomic_DNA"/>
</dbReference>
<dbReference type="PANTHER" id="PTHR42749">
    <property type="entry name" value="CELL SHAPE-DETERMINING PROTEIN MREB"/>
    <property type="match status" value="1"/>
</dbReference>
<dbReference type="PANTHER" id="PTHR42749:SF8">
    <property type="entry name" value="HSP70 FAMILY PROTEIN (AFU_ORTHOLOGUE AFUA_3G13740)"/>
    <property type="match status" value="1"/>
</dbReference>
<proteinExistence type="predicted"/>
<gene>
    <name evidence="2" type="ORF">PG986_013888</name>
</gene>
<dbReference type="CDD" id="cd10170">
    <property type="entry name" value="ASKHA_NBD_HSP70"/>
    <property type="match status" value="1"/>
</dbReference>
<dbReference type="GeneID" id="92083172"/>
<dbReference type="Gene3D" id="3.30.420.40">
    <property type="match status" value="1"/>
</dbReference>
<protein>
    <submittedName>
        <fullName evidence="2">Uncharacterized protein</fullName>
    </submittedName>
</protein>
<accession>A0ABR1PWV5</accession>
<organism evidence="2 3">
    <name type="scientific">Apiospora aurea</name>
    <dbReference type="NCBI Taxonomy" id="335848"/>
    <lineage>
        <taxon>Eukaryota</taxon>
        <taxon>Fungi</taxon>
        <taxon>Dikarya</taxon>
        <taxon>Ascomycota</taxon>
        <taxon>Pezizomycotina</taxon>
        <taxon>Sordariomycetes</taxon>
        <taxon>Xylariomycetidae</taxon>
        <taxon>Amphisphaeriales</taxon>
        <taxon>Apiosporaceae</taxon>
        <taxon>Apiospora</taxon>
    </lineage>
</organism>
<dbReference type="InterPro" id="IPR043129">
    <property type="entry name" value="ATPase_NBD"/>
</dbReference>
<keyword evidence="3" id="KW-1185">Reference proteome</keyword>
<name>A0ABR1PWV5_9PEZI</name>
<dbReference type="SUPFAM" id="SSF53067">
    <property type="entry name" value="Actin-like ATPase domain"/>
    <property type="match status" value="2"/>
</dbReference>
<reference evidence="2 3" key="1">
    <citation type="submission" date="2023-01" db="EMBL/GenBank/DDBJ databases">
        <title>Analysis of 21 Apiospora genomes using comparative genomics revels a genus with tremendous synthesis potential of carbohydrate active enzymes and secondary metabolites.</title>
        <authorList>
            <person name="Sorensen T."/>
        </authorList>
    </citation>
    <scope>NUCLEOTIDE SEQUENCE [LARGE SCALE GENOMIC DNA]</scope>
    <source>
        <strain evidence="2 3">CBS 24483</strain>
    </source>
</reference>
<sequence>MADSRESTATLGRTTPGVGERRYLTPLPNPRVDDEEELGKRLIIAIDFGTTYSCVSYAAIQKGEQSEYLKRDRIESIENYPNDQDPDAASPMKKQVPTELMYPKTAEFRAKEGLPDLNDEDEPREEAPGSDDADSDIDMADADDKTVQQYMEELLLDNSTMLNWGYSVHESQSLPKVHSDPGNKPLARFKLLLDTSPMTEEVRHSLKDTVESLQKRKIIKKPLQLIADFLTCLLRHTKEELADQGYDDSWPLEIVLCVPAIWTQKACRDMQSALAVAMEKTNFKGVDIQNNSIENLFIVSEPEAAAAYVLAWSPEIQPPGGGTVDANTYTISGTTPLRLTHEVVEPGGKYERNPSQPKHLLTTSGGLFGSSYLNEGFRKLLKECLKDELYLERGADTIDSIVERIMMEMFEYKIKRSFEYYKIKARHLKRIPVQGLLDNEKKYFRDGCLHVPLQTIKALFDPLLQGIVSVMDDQIIKATAKGSRVEKVVLIGGFASSEKTLVKYVETHLEKFNVENDCHIKLVKPKHATTAVASGAVLRAFNKELGPKRLARSSYGILRTEPFGECEEHEGLRPYYNPFDGQPYIKDTVDWILKLGSEVPPVWKKSFDCEHLIPCWPVQPLICTELLYVSDHATQSHYRLKDVRNAGTLYTIFLHCSVTYSLPGAEKVGEIVVDFTFLRDQGWLLPTEPGTNSKGKPVGRRHYKVEYKIEIEVVDRDLKCYAIYKGEVVKKCRINIASAFRPGVK</sequence>
<feature type="compositionally biased region" description="Acidic residues" evidence="1">
    <location>
        <begin position="117"/>
        <end position="138"/>
    </location>
</feature>
<feature type="region of interest" description="Disordered" evidence="1">
    <location>
        <begin position="1"/>
        <end position="33"/>
    </location>
</feature>
<evidence type="ECO:0000256" key="1">
    <source>
        <dbReference type="SAM" id="MobiDB-lite"/>
    </source>
</evidence>
<feature type="region of interest" description="Disordered" evidence="1">
    <location>
        <begin position="112"/>
        <end position="138"/>
    </location>
</feature>